<name>A0A815M2E6_9BILA</name>
<dbReference type="Proteomes" id="UP000663824">
    <property type="component" value="Unassembled WGS sequence"/>
</dbReference>
<dbReference type="InterPro" id="IPR007858">
    <property type="entry name" value="Dpy-30_motif"/>
</dbReference>
<dbReference type="Proteomes" id="UP000663887">
    <property type="component" value="Unassembled WGS sequence"/>
</dbReference>
<dbReference type="SUPFAM" id="SSF48403">
    <property type="entry name" value="Ankyrin repeat"/>
    <property type="match status" value="1"/>
</dbReference>
<gene>
    <name evidence="4" type="ORF">CJN711_LOCUS26115</name>
    <name evidence="3" type="ORF">KQP761_LOCUS10208</name>
    <name evidence="5" type="ORF">MBJ925_LOCUS4690</name>
    <name evidence="6" type="ORF">XDN619_LOCUS28334</name>
</gene>
<dbReference type="Gene3D" id="1.20.890.10">
    <property type="entry name" value="cAMP-dependent protein kinase regulatory subunit, dimerization-anchoring domain"/>
    <property type="match status" value="1"/>
</dbReference>
<dbReference type="AlphaFoldDB" id="A0A815M2E6"/>
<accession>A0A815M2E6</accession>
<dbReference type="OrthoDB" id="432281at2759"/>
<organism evidence="3 7">
    <name type="scientific">Rotaria magnacalcarata</name>
    <dbReference type="NCBI Taxonomy" id="392030"/>
    <lineage>
        <taxon>Eukaryota</taxon>
        <taxon>Metazoa</taxon>
        <taxon>Spiralia</taxon>
        <taxon>Gnathifera</taxon>
        <taxon>Rotifera</taxon>
        <taxon>Eurotatoria</taxon>
        <taxon>Bdelloidea</taxon>
        <taxon>Philodinida</taxon>
        <taxon>Philodinidae</taxon>
        <taxon>Rotaria</taxon>
    </lineage>
</organism>
<feature type="region of interest" description="Disordered" evidence="2">
    <location>
        <begin position="100"/>
        <end position="135"/>
    </location>
</feature>
<evidence type="ECO:0000256" key="2">
    <source>
        <dbReference type="SAM" id="MobiDB-lite"/>
    </source>
</evidence>
<evidence type="ECO:0000313" key="4">
    <source>
        <dbReference type="EMBL" id="CAF1480137.1"/>
    </source>
</evidence>
<dbReference type="EMBL" id="CAJNOV010012283">
    <property type="protein sequence ID" value="CAF1480137.1"/>
    <property type="molecule type" value="Genomic_DNA"/>
</dbReference>
<evidence type="ECO:0000313" key="3">
    <source>
        <dbReference type="EMBL" id="CAF1412006.1"/>
    </source>
</evidence>
<reference evidence="3" key="1">
    <citation type="submission" date="2021-02" db="EMBL/GenBank/DDBJ databases">
        <authorList>
            <person name="Nowell W R."/>
        </authorList>
    </citation>
    <scope>NUCLEOTIDE SEQUENCE</scope>
</reference>
<dbReference type="EMBL" id="CAJNOW010004285">
    <property type="protein sequence ID" value="CAF1412006.1"/>
    <property type="molecule type" value="Genomic_DNA"/>
</dbReference>
<dbReference type="Proteomes" id="UP000663834">
    <property type="component" value="Unassembled WGS sequence"/>
</dbReference>
<evidence type="ECO:0000313" key="7">
    <source>
        <dbReference type="Proteomes" id="UP000663834"/>
    </source>
</evidence>
<dbReference type="InterPro" id="IPR037856">
    <property type="entry name" value="Sdc1/DPY30"/>
</dbReference>
<dbReference type="CDD" id="cd22966">
    <property type="entry name" value="DD_DYDC-like"/>
    <property type="match status" value="1"/>
</dbReference>
<feature type="compositionally biased region" description="Basic and acidic residues" evidence="2">
    <location>
        <begin position="100"/>
        <end position="122"/>
    </location>
</feature>
<dbReference type="PANTHER" id="PTHR23356">
    <property type="entry name" value="DPY30-RELATED"/>
    <property type="match status" value="1"/>
</dbReference>
<evidence type="ECO:0000313" key="5">
    <source>
        <dbReference type="EMBL" id="CAF1933794.1"/>
    </source>
</evidence>
<dbReference type="GO" id="GO:0048188">
    <property type="term" value="C:Set1C/COMPASS complex"/>
    <property type="evidence" value="ECO:0007669"/>
    <property type="project" value="InterPro"/>
</dbReference>
<proteinExistence type="inferred from homology"/>
<comment type="caution">
    <text evidence="3">The sequence shown here is derived from an EMBL/GenBank/DDBJ whole genome shotgun (WGS) entry which is preliminary data.</text>
</comment>
<dbReference type="InterPro" id="IPR036770">
    <property type="entry name" value="Ankyrin_rpt-contain_sf"/>
</dbReference>
<evidence type="ECO:0000313" key="6">
    <source>
        <dbReference type="EMBL" id="CAF2149419.1"/>
    </source>
</evidence>
<comment type="similarity">
    <text evidence="1">Belongs to the dpy-30 family.</text>
</comment>
<dbReference type="Gene3D" id="1.25.40.20">
    <property type="entry name" value="Ankyrin repeat-containing domain"/>
    <property type="match status" value="1"/>
</dbReference>
<dbReference type="PANTHER" id="PTHR23356:SF16">
    <property type="entry name" value="DPY30 DOMAIN CONTAINING 2"/>
    <property type="match status" value="1"/>
</dbReference>
<protein>
    <submittedName>
        <fullName evidence="3">Uncharacterized protein</fullName>
    </submittedName>
</protein>
<dbReference type="Pfam" id="PF05186">
    <property type="entry name" value="Dpy-30"/>
    <property type="match status" value="1"/>
</dbReference>
<dbReference type="Proteomes" id="UP000663855">
    <property type="component" value="Unassembled WGS sequence"/>
</dbReference>
<evidence type="ECO:0000256" key="1">
    <source>
        <dbReference type="ARBA" id="ARBA00010849"/>
    </source>
</evidence>
<dbReference type="InterPro" id="IPR049630">
    <property type="entry name" value="DYDC-like_DD"/>
</dbReference>
<sequence>MNRTNSGRRPAPDPNSIEAKYLTSTVGPLLIRGLSEIVERRPNDPIEYLATYLYKQAENTRARKKKEDDVKQLELEQQRVEEEKVRRAQLKSEIRALREQEATERKQREVEERRKREAEELAKRHKELASQPPPLPAVREEDDIFVVEFGETELHRQAAVKDANLLELLRDNYHSIASRNADGKTPRDVALDAGLQENVEQIDSYCVLLLQNGNTKAVNDLVLCGYTEIINQLKTIEDSDEDTNEFINVDIPQLLQKVKQLQQAIKDGDTQTVDTMMSDRKNIALYRDVEGSSSLHNAIDNRQYAIALNLLQKYPSLALVKDIRDRSSLDLLNSIDEDSVSDDQREMYDQLKDALIATSGSHQMD</sequence>
<dbReference type="EMBL" id="CAJNRG010013564">
    <property type="protein sequence ID" value="CAF2149419.1"/>
    <property type="molecule type" value="Genomic_DNA"/>
</dbReference>
<dbReference type="EMBL" id="CAJNRE010000933">
    <property type="protein sequence ID" value="CAF1933794.1"/>
    <property type="molecule type" value="Genomic_DNA"/>
</dbReference>